<dbReference type="KEGG" id="paco:AACT_1504"/>
<evidence type="ECO:0000256" key="9">
    <source>
        <dbReference type="SAM" id="Coils"/>
    </source>
</evidence>
<dbReference type="InterPro" id="IPR036097">
    <property type="entry name" value="HisK_dim/P_sf"/>
</dbReference>
<dbReference type="GO" id="GO:0000155">
    <property type="term" value="F:phosphorelay sensor kinase activity"/>
    <property type="evidence" value="ECO:0007669"/>
    <property type="project" value="InterPro"/>
</dbReference>
<evidence type="ECO:0000256" key="2">
    <source>
        <dbReference type="ARBA" id="ARBA00012438"/>
    </source>
</evidence>
<evidence type="ECO:0000256" key="1">
    <source>
        <dbReference type="ARBA" id="ARBA00000085"/>
    </source>
</evidence>
<dbReference type="InterPro" id="IPR001610">
    <property type="entry name" value="PAC"/>
</dbReference>
<feature type="domain" description="PAS" evidence="11">
    <location>
        <begin position="1"/>
        <end position="54"/>
    </location>
</feature>
<evidence type="ECO:0000259" key="10">
    <source>
        <dbReference type="PROSITE" id="PS50109"/>
    </source>
</evidence>
<dbReference type="InterPro" id="IPR004358">
    <property type="entry name" value="Sig_transdc_His_kin-like_C"/>
</dbReference>
<dbReference type="SUPFAM" id="SSF55785">
    <property type="entry name" value="PYP-like sensor domain (PAS domain)"/>
    <property type="match status" value="1"/>
</dbReference>
<evidence type="ECO:0000256" key="4">
    <source>
        <dbReference type="ARBA" id="ARBA00022679"/>
    </source>
</evidence>
<evidence type="ECO:0000259" key="12">
    <source>
        <dbReference type="PROSITE" id="PS50113"/>
    </source>
</evidence>
<organism evidence="13 14">
    <name type="scientific">Arcobacter acticola</name>
    <dbReference type="NCBI Taxonomy" id="1849015"/>
    <lineage>
        <taxon>Bacteria</taxon>
        <taxon>Pseudomonadati</taxon>
        <taxon>Campylobacterota</taxon>
        <taxon>Epsilonproteobacteria</taxon>
        <taxon>Campylobacterales</taxon>
        <taxon>Arcobacteraceae</taxon>
        <taxon>Arcobacter</taxon>
    </lineage>
</organism>
<evidence type="ECO:0000313" key="13">
    <source>
        <dbReference type="EMBL" id="QKE28668.1"/>
    </source>
</evidence>
<dbReference type="Pfam" id="PF02518">
    <property type="entry name" value="HATPase_c"/>
    <property type="match status" value="1"/>
</dbReference>
<dbReference type="SMART" id="SM00086">
    <property type="entry name" value="PAC"/>
    <property type="match status" value="1"/>
</dbReference>
<gene>
    <name evidence="13" type="ORF">AACT_1504</name>
</gene>
<dbReference type="InterPro" id="IPR035965">
    <property type="entry name" value="PAS-like_dom_sf"/>
</dbReference>
<evidence type="ECO:0000313" key="14">
    <source>
        <dbReference type="Proteomes" id="UP000503483"/>
    </source>
</evidence>
<dbReference type="PROSITE" id="PS50112">
    <property type="entry name" value="PAS"/>
    <property type="match status" value="1"/>
</dbReference>
<protein>
    <recommendedName>
        <fullName evidence="2">histidine kinase</fullName>
        <ecNumber evidence="2">2.7.13.3</ecNumber>
    </recommendedName>
</protein>
<evidence type="ECO:0000256" key="6">
    <source>
        <dbReference type="ARBA" id="ARBA00022777"/>
    </source>
</evidence>
<keyword evidence="9" id="KW-0175">Coiled coil</keyword>
<dbReference type="PROSITE" id="PS50109">
    <property type="entry name" value="HIS_KIN"/>
    <property type="match status" value="1"/>
</dbReference>
<dbReference type="InterPro" id="IPR005467">
    <property type="entry name" value="His_kinase_dom"/>
</dbReference>
<dbReference type="NCBIfam" id="TIGR00229">
    <property type="entry name" value="sensory_box"/>
    <property type="match status" value="1"/>
</dbReference>
<dbReference type="EC" id="2.7.13.3" evidence="2"/>
<feature type="domain" description="PAC" evidence="12">
    <location>
        <begin position="71"/>
        <end position="125"/>
    </location>
</feature>
<dbReference type="SMART" id="SM00387">
    <property type="entry name" value="HATPase_c"/>
    <property type="match status" value="1"/>
</dbReference>
<dbReference type="SUPFAM" id="SSF47384">
    <property type="entry name" value="Homodimeric domain of signal transducing histidine kinase"/>
    <property type="match status" value="1"/>
</dbReference>
<reference evidence="13 14" key="1">
    <citation type="submission" date="2019-08" db="EMBL/GenBank/DDBJ databases">
        <title>Complete genome sequence of Arcobacter acticola.</title>
        <authorList>
            <person name="Miller W."/>
        </authorList>
    </citation>
    <scope>NUCLEOTIDE SEQUENCE [LARGE SCALE GENOMIC DNA]</scope>
    <source>
        <strain evidence="13 14">KCTC 52212</strain>
    </source>
</reference>
<dbReference type="CDD" id="cd00130">
    <property type="entry name" value="PAS"/>
    <property type="match status" value="1"/>
</dbReference>
<name>A0A6M8EJK3_9BACT</name>
<evidence type="ECO:0000256" key="8">
    <source>
        <dbReference type="ARBA" id="ARBA00023012"/>
    </source>
</evidence>
<dbReference type="InterPro" id="IPR000700">
    <property type="entry name" value="PAS-assoc_C"/>
</dbReference>
<dbReference type="GO" id="GO:0005524">
    <property type="term" value="F:ATP binding"/>
    <property type="evidence" value="ECO:0007669"/>
    <property type="project" value="UniProtKB-KW"/>
</dbReference>
<dbReference type="Gene3D" id="1.10.287.130">
    <property type="match status" value="1"/>
</dbReference>
<dbReference type="SUPFAM" id="SSF55874">
    <property type="entry name" value="ATPase domain of HSP90 chaperone/DNA topoisomerase II/histidine kinase"/>
    <property type="match status" value="1"/>
</dbReference>
<dbReference type="InterPro" id="IPR003594">
    <property type="entry name" value="HATPase_dom"/>
</dbReference>
<dbReference type="PANTHER" id="PTHR43065">
    <property type="entry name" value="SENSOR HISTIDINE KINASE"/>
    <property type="match status" value="1"/>
</dbReference>
<keyword evidence="6 13" id="KW-0418">Kinase</keyword>
<dbReference type="AlphaFoldDB" id="A0A6M8EJK3"/>
<accession>A0A6M8EJK3</accession>
<dbReference type="EMBL" id="CP042652">
    <property type="protein sequence ID" value="QKE28668.1"/>
    <property type="molecule type" value="Genomic_DNA"/>
</dbReference>
<dbReference type="InterPro" id="IPR000014">
    <property type="entry name" value="PAS"/>
</dbReference>
<feature type="coiled-coil region" evidence="9">
    <location>
        <begin position="116"/>
        <end position="172"/>
    </location>
</feature>
<sequence length="403" mass="46446">MSNTYQEAIENSNIVSKTDINGIITFVNDEFCKISGYSYDELIGQNHNIVRHPEVATSNFETLWQTILSKKPFKATVKNLSKNGSTVYLNTTITPILDENQNIIEFIAIRYDVTAEVELKKSLELKEKELEQLNLNLEQKVKEQTKQLKELNKTLEQRVQEEIKKNEEKQKLLFWQSRMASLGQMLANIAHQWRQPLTELNLTLFNMKKACTQNNEKKVDELYKESKSLISNMSLTIEDFSNFFNPQKEKKSFEIKEAVNEALMVLRKVIELENIHIQIDVPINYKVIGVSNELSQVIINLIQNSKDAFIQNDITNRTIMITLKEKQILDKKYSLLEISDNAGGITKENIDKIFEPYFTTKHKSQGTGLGLFMSKMIIEKSLDGQLSHKNTKDGSIFTIKLVL</sequence>
<proteinExistence type="predicted"/>
<keyword evidence="8" id="KW-0902">Two-component regulatory system</keyword>
<dbReference type="RefSeq" id="WP_172126235.1">
    <property type="nucleotide sequence ID" value="NZ_CP042652.1"/>
</dbReference>
<evidence type="ECO:0000259" key="11">
    <source>
        <dbReference type="PROSITE" id="PS50112"/>
    </source>
</evidence>
<dbReference type="PANTHER" id="PTHR43065:SF10">
    <property type="entry name" value="PEROXIDE STRESS-ACTIVATED HISTIDINE KINASE MAK3"/>
    <property type="match status" value="1"/>
</dbReference>
<evidence type="ECO:0000256" key="3">
    <source>
        <dbReference type="ARBA" id="ARBA00022553"/>
    </source>
</evidence>
<dbReference type="Proteomes" id="UP000503483">
    <property type="component" value="Chromosome"/>
</dbReference>
<dbReference type="Gene3D" id="3.30.450.20">
    <property type="entry name" value="PAS domain"/>
    <property type="match status" value="1"/>
</dbReference>
<dbReference type="InterPro" id="IPR036890">
    <property type="entry name" value="HATPase_C_sf"/>
</dbReference>
<keyword evidence="5" id="KW-0547">Nucleotide-binding</keyword>
<dbReference type="Gene3D" id="3.30.565.10">
    <property type="entry name" value="Histidine kinase-like ATPase, C-terminal domain"/>
    <property type="match status" value="1"/>
</dbReference>
<dbReference type="Pfam" id="PF08447">
    <property type="entry name" value="PAS_3"/>
    <property type="match status" value="1"/>
</dbReference>
<keyword evidence="14" id="KW-1185">Reference proteome</keyword>
<keyword evidence="4" id="KW-0808">Transferase</keyword>
<feature type="domain" description="Histidine kinase" evidence="10">
    <location>
        <begin position="188"/>
        <end position="403"/>
    </location>
</feature>
<keyword evidence="7" id="KW-0067">ATP-binding</keyword>
<comment type="catalytic activity">
    <reaction evidence="1">
        <text>ATP + protein L-histidine = ADP + protein N-phospho-L-histidine.</text>
        <dbReference type="EC" id="2.7.13.3"/>
    </reaction>
</comment>
<keyword evidence="3" id="KW-0597">Phosphoprotein</keyword>
<evidence type="ECO:0000256" key="7">
    <source>
        <dbReference type="ARBA" id="ARBA00022840"/>
    </source>
</evidence>
<dbReference type="PRINTS" id="PR00344">
    <property type="entry name" value="BCTRLSENSOR"/>
</dbReference>
<evidence type="ECO:0000256" key="5">
    <source>
        <dbReference type="ARBA" id="ARBA00022741"/>
    </source>
</evidence>
<dbReference type="InterPro" id="IPR013655">
    <property type="entry name" value="PAS_fold_3"/>
</dbReference>
<dbReference type="PROSITE" id="PS50113">
    <property type="entry name" value="PAC"/>
    <property type="match status" value="1"/>
</dbReference>